<comment type="similarity">
    <text evidence="1">Belongs to the metallo-dependent hydrolases superfamily. Hydantoinase/dihydropyrimidinase family.</text>
</comment>
<dbReference type="PANTHER" id="PTHR11647:SF74">
    <property type="entry name" value="PROTEIN UNC-33"/>
    <property type="match status" value="1"/>
</dbReference>
<comment type="caution">
    <text evidence="2">The sequence shown here is derived from an EMBL/GenBank/DDBJ whole genome shotgun (WGS) entry which is preliminary data.</text>
</comment>
<dbReference type="InterPro" id="IPR032466">
    <property type="entry name" value="Metal_Hydrolase"/>
</dbReference>
<dbReference type="AlphaFoldDB" id="A0A368H0U4"/>
<dbReference type="InterPro" id="IPR050378">
    <property type="entry name" value="Metallo-dep_Hydrolases_sf"/>
</dbReference>
<organism evidence="2 3">
    <name type="scientific">Ancylostoma caninum</name>
    <name type="common">Dog hookworm</name>
    <dbReference type="NCBI Taxonomy" id="29170"/>
    <lineage>
        <taxon>Eukaryota</taxon>
        <taxon>Metazoa</taxon>
        <taxon>Ecdysozoa</taxon>
        <taxon>Nematoda</taxon>
        <taxon>Chromadorea</taxon>
        <taxon>Rhabditida</taxon>
        <taxon>Rhabditina</taxon>
        <taxon>Rhabditomorpha</taxon>
        <taxon>Strongyloidea</taxon>
        <taxon>Ancylostomatidae</taxon>
        <taxon>Ancylostomatinae</taxon>
        <taxon>Ancylostoma</taxon>
    </lineage>
</organism>
<dbReference type="STRING" id="29170.A0A368H0U4"/>
<reference evidence="2 3" key="1">
    <citation type="submission" date="2014-10" db="EMBL/GenBank/DDBJ databases">
        <title>Draft genome of the hookworm Ancylostoma caninum.</title>
        <authorList>
            <person name="Mitreva M."/>
        </authorList>
    </citation>
    <scope>NUCLEOTIDE SEQUENCE [LARGE SCALE GENOMIC DNA]</scope>
    <source>
        <strain evidence="2 3">Baltimore</strain>
    </source>
</reference>
<dbReference type="GO" id="GO:0005829">
    <property type="term" value="C:cytosol"/>
    <property type="evidence" value="ECO:0007669"/>
    <property type="project" value="TreeGrafter"/>
</dbReference>
<dbReference type="Proteomes" id="UP000252519">
    <property type="component" value="Unassembled WGS sequence"/>
</dbReference>
<dbReference type="FunFam" id="3.20.20.140:FF:000174">
    <property type="entry name" value="Dihydropyrimidinase-related protein 2"/>
    <property type="match status" value="1"/>
</dbReference>
<evidence type="ECO:0000256" key="1">
    <source>
        <dbReference type="ARBA" id="ARBA00008829"/>
    </source>
</evidence>
<dbReference type="SUPFAM" id="SSF51556">
    <property type="entry name" value="Metallo-dependent hydrolases"/>
    <property type="match status" value="1"/>
</dbReference>
<dbReference type="PANTHER" id="PTHR11647">
    <property type="entry name" value="HYDRANTOINASE/DIHYDROPYRIMIDINASE FAMILY MEMBER"/>
    <property type="match status" value="1"/>
</dbReference>
<evidence type="ECO:0000313" key="3">
    <source>
        <dbReference type="Proteomes" id="UP000252519"/>
    </source>
</evidence>
<dbReference type="GO" id="GO:0006208">
    <property type="term" value="P:pyrimidine nucleobase catabolic process"/>
    <property type="evidence" value="ECO:0007669"/>
    <property type="project" value="TreeGrafter"/>
</dbReference>
<dbReference type="Gene3D" id="3.20.20.140">
    <property type="entry name" value="Metal-dependent hydrolases"/>
    <property type="match status" value="1"/>
</dbReference>
<dbReference type="GO" id="GO:0004157">
    <property type="term" value="F:dihydropyrimidinase activity"/>
    <property type="evidence" value="ECO:0007669"/>
    <property type="project" value="TreeGrafter"/>
</dbReference>
<dbReference type="OrthoDB" id="10258955at2759"/>
<accession>A0A368H0U4</accession>
<name>A0A368H0U4_ANCCA</name>
<sequence length="133" mass="14872">MTEVPLRVEGSSRLVSALASQPLAVCTSGHHAISSESRLCARDFTAMPKGTVGVEERMYIVWEKAVRTGRIDPMRFVAVTSTNAAKMFNMYPKKVSSFLFPVVRNLFGQTKLNKYTFAQMTPQLVLWEILADI</sequence>
<proteinExistence type="inferred from homology"/>
<protein>
    <submittedName>
        <fullName evidence="2">Uncharacterized protein</fullName>
    </submittedName>
</protein>
<evidence type="ECO:0000313" key="2">
    <source>
        <dbReference type="EMBL" id="RCN50262.1"/>
    </source>
</evidence>
<keyword evidence="3" id="KW-1185">Reference proteome</keyword>
<dbReference type="EMBL" id="JOJR01000025">
    <property type="protein sequence ID" value="RCN50262.1"/>
    <property type="molecule type" value="Genomic_DNA"/>
</dbReference>
<gene>
    <name evidence="2" type="ORF">ANCCAN_03679</name>
</gene>